<dbReference type="Proteomes" id="UP001501074">
    <property type="component" value="Unassembled WGS sequence"/>
</dbReference>
<dbReference type="PROSITE" id="PS51704">
    <property type="entry name" value="GP_PDE"/>
    <property type="match status" value="1"/>
</dbReference>
<name>A0ABP6ZJ43_9ACTN</name>
<evidence type="ECO:0000259" key="1">
    <source>
        <dbReference type="PROSITE" id="PS51704"/>
    </source>
</evidence>
<gene>
    <name evidence="2" type="ORF">GCM10022223_26860</name>
</gene>
<feature type="domain" description="GP-PDE" evidence="1">
    <location>
        <begin position="6"/>
        <end position="269"/>
    </location>
</feature>
<evidence type="ECO:0000313" key="3">
    <source>
        <dbReference type="Proteomes" id="UP001501074"/>
    </source>
</evidence>
<dbReference type="PANTHER" id="PTHR46211:SF13">
    <property type="entry name" value="GLYCEROPHOSPHODIESTER PHOSPHODIESTERASE 1-RELATED"/>
    <property type="match status" value="1"/>
</dbReference>
<reference evidence="3" key="1">
    <citation type="journal article" date="2019" name="Int. J. Syst. Evol. Microbiol.">
        <title>The Global Catalogue of Microorganisms (GCM) 10K type strain sequencing project: providing services to taxonomists for standard genome sequencing and annotation.</title>
        <authorList>
            <consortium name="The Broad Institute Genomics Platform"/>
            <consortium name="The Broad Institute Genome Sequencing Center for Infectious Disease"/>
            <person name="Wu L."/>
            <person name="Ma J."/>
        </authorList>
    </citation>
    <scope>NUCLEOTIDE SEQUENCE [LARGE SCALE GENOMIC DNA]</scope>
    <source>
        <strain evidence="3">JCM 16902</strain>
    </source>
</reference>
<comment type="caution">
    <text evidence="2">The sequence shown here is derived from an EMBL/GenBank/DDBJ whole genome shotgun (WGS) entry which is preliminary data.</text>
</comment>
<dbReference type="InterPro" id="IPR017946">
    <property type="entry name" value="PLC-like_Pdiesterase_TIM-brl"/>
</dbReference>
<dbReference type="PANTHER" id="PTHR46211">
    <property type="entry name" value="GLYCEROPHOSPHORYL DIESTER PHOSPHODIESTERASE"/>
    <property type="match status" value="1"/>
</dbReference>
<dbReference type="Pfam" id="PF03009">
    <property type="entry name" value="GDPD"/>
    <property type="match status" value="1"/>
</dbReference>
<organism evidence="2 3">
    <name type="scientific">Kineosporia mesophila</name>
    <dbReference type="NCBI Taxonomy" id="566012"/>
    <lineage>
        <taxon>Bacteria</taxon>
        <taxon>Bacillati</taxon>
        <taxon>Actinomycetota</taxon>
        <taxon>Actinomycetes</taxon>
        <taxon>Kineosporiales</taxon>
        <taxon>Kineosporiaceae</taxon>
        <taxon>Kineosporia</taxon>
    </lineage>
</organism>
<dbReference type="RefSeq" id="WP_231483378.1">
    <property type="nucleotide sequence ID" value="NZ_BAAAZO010000003.1"/>
</dbReference>
<accession>A0ABP6ZJ43</accession>
<evidence type="ECO:0000313" key="2">
    <source>
        <dbReference type="EMBL" id="GAA3609427.1"/>
    </source>
</evidence>
<keyword evidence="3" id="KW-1185">Reference proteome</keyword>
<proteinExistence type="predicted"/>
<dbReference type="Gene3D" id="3.20.20.190">
    <property type="entry name" value="Phosphatidylinositol (PI) phosphodiesterase"/>
    <property type="match status" value="1"/>
</dbReference>
<dbReference type="InterPro" id="IPR030395">
    <property type="entry name" value="GP_PDE_dom"/>
</dbReference>
<protein>
    <submittedName>
        <fullName evidence="2">Glycerophosphodiester phosphodiesterase</fullName>
    </submittedName>
</protein>
<dbReference type="EMBL" id="BAAAZO010000003">
    <property type="protein sequence ID" value="GAA3609427.1"/>
    <property type="molecule type" value="Genomic_DNA"/>
</dbReference>
<dbReference type="SUPFAM" id="SSF51695">
    <property type="entry name" value="PLC-like phosphodiesterases"/>
    <property type="match status" value="1"/>
</dbReference>
<sequence length="276" mass="30494">MTSLRPQVVAHRGASDREPEHTLAAYLQAIEAGADALECDIRLTADGHLVCVHDRTVNRTSNGTGIVSTLELAQLEGLDWGSWKKLSQEHGDYGTEVPDVVDTSDRSHLLTLRKLFSVVADLDRPVQIAVETKHPTRYGGLVERKLARLLQEFGWDRHTPEKPSPVRMMSFSALAVRRMHALAPTLPLVYLVERRMPVAMIDGQVPAGVAIAPDVEMLALNPRFGERIRARGRELHVWTVDTPEQIRVCLDAGASVLITNKPAETRKTLASMLVPA</sequence>